<dbReference type="Pfam" id="PF25927">
    <property type="entry name" value="DUF7972"/>
    <property type="match status" value="1"/>
</dbReference>
<keyword evidence="2" id="KW-0614">Plasmid</keyword>
<evidence type="ECO:0000256" key="1">
    <source>
        <dbReference type="SAM" id="Phobius"/>
    </source>
</evidence>
<proteinExistence type="predicted"/>
<evidence type="ECO:0000313" key="3">
    <source>
        <dbReference type="Proteomes" id="UP000001903"/>
    </source>
</evidence>
<geneLocation type="plasmid" evidence="2 3">
    <name>pHTUR03</name>
</geneLocation>
<feature type="transmembrane region" description="Helical" evidence="1">
    <location>
        <begin position="46"/>
        <end position="69"/>
    </location>
</feature>
<dbReference type="GeneID" id="8745486"/>
<dbReference type="HOGENOM" id="CLU_061327_0_0_2"/>
<evidence type="ECO:0000313" key="2">
    <source>
        <dbReference type="EMBL" id="ADB63614.1"/>
    </source>
</evidence>
<feature type="transmembrane region" description="Helical" evidence="1">
    <location>
        <begin position="75"/>
        <end position="98"/>
    </location>
</feature>
<dbReference type="InterPro" id="IPR058278">
    <property type="entry name" value="DUF7972"/>
</dbReference>
<keyword evidence="3" id="KW-1185">Reference proteome</keyword>
<organism evidence="2 3">
    <name type="scientific">Haloterrigena turkmenica (strain ATCC 51198 / DSM 5511 / JCM 9101 / NCIMB 13204 / VKM B-1734 / 4k)</name>
    <name type="common">Halococcus turkmenicus</name>
    <dbReference type="NCBI Taxonomy" id="543526"/>
    <lineage>
        <taxon>Archaea</taxon>
        <taxon>Methanobacteriati</taxon>
        <taxon>Methanobacteriota</taxon>
        <taxon>Stenosarchaea group</taxon>
        <taxon>Halobacteria</taxon>
        <taxon>Halobacteriales</taxon>
        <taxon>Natrialbaceae</taxon>
        <taxon>Haloterrigena</taxon>
    </lineage>
</organism>
<feature type="transmembrane region" description="Helical" evidence="1">
    <location>
        <begin position="299"/>
        <end position="321"/>
    </location>
</feature>
<reference evidence="2 3" key="1">
    <citation type="journal article" date="2010" name="Stand. Genomic Sci.">
        <title>Complete genome sequence of Haloterrigena turkmenica type strain (4k).</title>
        <authorList>
            <person name="Saunders E."/>
            <person name="Tindall B.J."/>
            <person name="Fahnrich R."/>
            <person name="Lapidus A."/>
            <person name="Copeland A."/>
            <person name="Del Rio T.G."/>
            <person name="Lucas S."/>
            <person name="Chen F."/>
            <person name="Tice H."/>
            <person name="Cheng J.F."/>
            <person name="Han C."/>
            <person name="Detter J.C."/>
            <person name="Bruce D."/>
            <person name="Goodwin L."/>
            <person name="Chain P."/>
            <person name="Pitluck S."/>
            <person name="Pati A."/>
            <person name="Ivanova N."/>
            <person name="Mavromatis K."/>
            <person name="Chen A."/>
            <person name="Palaniappan K."/>
            <person name="Land M."/>
            <person name="Hauser L."/>
            <person name="Chang Y.J."/>
            <person name="Jeffries C.D."/>
            <person name="Brettin T."/>
            <person name="Rohde M."/>
            <person name="Goker M."/>
            <person name="Bristow J."/>
            <person name="Eisen J.A."/>
            <person name="Markowitz V."/>
            <person name="Hugenholtz P."/>
            <person name="Klenk H.P."/>
            <person name="Kyrpides N.C."/>
        </authorList>
    </citation>
    <scope>NUCLEOTIDE SEQUENCE [LARGE SCALE GENOMIC DNA]</scope>
    <source>
        <strain evidence="3">ATCC 51198 / DSM 5511 / JCM 9101 / NCIMB 13204 / VKM B-1734 / 4k</strain>
    </source>
</reference>
<keyword evidence="1" id="KW-0472">Membrane</keyword>
<dbReference type="AlphaFoldDB" id="D2S2L7"/>
<dbReference type="EMBL" id="CP001863">
    <property type="protein sequence ID" value="ADB63614.1"/>
    <property type="molecule type" value="Genomic_DNA"/>
</dbReference>
<dbReference type="RefSeq" id="WP_012945857.1">
    <property type="nucleotide sequence ID" value="NC_013746.1"/>
</dbReference>
<accession>D2S2L7</accession>
<dbReference type="KEGG" id="htu:Htur_4856"/>
<dbReference type="OrthoDB" id="265845at2157"/>
<protein>
    <submittedName>
        <fullName evidence="2">Uncharacterized protein</fullName>
    </submittedName>
</protein>
<dbReference type="Proteomes" id="UP000001903">
    <property type="component" value="Plasmid pHTUR03"/>
</dbReference>
<gene>
    <name evidence="2" type="ordered locus">Htur_4856</name>
</gene>
<feature type="transmembrane region" description="Helical" evidence="1">
    <location>
        <begin position="268"/>
        <end position="287"/>
    </location>
</feature>
<keyword evidence="1" id="KW-1133">Transmembrane helix</keyword>
<sequence>MTTDTNATDRDEGERIDAAVSRSDLVHERLRESPVERWLLLDGNRYIITALFSLVVFIACASIGFAGYIPVTDPATATTLVAAIVGGTLPFITIVLAINQLVLSQELGWPGDLSDRFEKMVTYRQEVESLTETSVSPAAPADFLQLLVDTVIDRTARLDLATGRLADPDRAVVRGFVEAVESEGELVSASLEGADFGTFDALSAVLGHFNGAHLYAARQIRAHYADDLSADDLEVFDSLVELLGQLAIARQTFKTLYMQYELAHLSKVLLVVGFPTLLGGGIFMMTYPTIIETVGTPSMLVLIVSGVVTFVFLPFTVLLVYTFRIASIASRTADFGPFVPRVDFEEAVTLEDEGE</sequence>
<name>D2S2L7_HALTV</name>
<keyword evidence="1" id="KW-0812">Transmembrane</keyword>